<keyword evidence="1" id="KW-0472">Membrane</keyword>
<feature type="transmembrane region" description="Helical" evidence="1">
    <location>
        <begin position="420"/>
        <end position="444"/>
    </location>
</feature>
<dbReference type="Gene3D" id="1.20.1640.10">
    <property type="entry name" value="Multidrug efflux transporter AcrB transmembrane domain"/>
    <property type="match status" value="2"/>
</dbReference>
<protein>
    <submittedName>
        <fullName evidence="2">Efflux RND transporter permease subunit</fullName>
    </submittedName>
</protein>
<dbReference type="SUPFAM" id="SSF82866">
    <property type="entry name" value="Multidrug efflux transporter AcrB transmembrane domain"/>
    <property type="match status" value="2"/>
</dbReference>
<feature type="transmembrane region" description="Helical" evidence="1">
    <location>
        <begin position="930"/>
        <end position="951"/>
    </location>
</feature>
<feature type="transmembrane region" description="Helical" evidence="1">
    <location>
        <begin position="971"/>
        <end position="992"/>
    </location>
</feature>
<dbReference type="SUPFAM" id="SSF82693">
    <property type="entry name" value="Multidrug efflux transporter AcrB pore domain, PN1, PN2, PC1 and PC2 subdomains"/>
    <property type="match status" value="2"/>
</dbReference>
<comment type="caution">
    <text evidence="2">The sequence shown here is derived from an EMBL/GenBank/DDBJ whole genome shotgun (WGS) entry which is preliminary data.</text>
</comment>
<feature type="transmembrane region" description="Helical" evidence="1">
    <location>
        <begin position="875"/>
        <end position="894"/>
    </location>
</feature>
<dbReference type="GO" id="GO:0005886">
    <property type="term" value="C:plasma membrane"/>
    <property type="evidence" value="ECO:0007669"/>
    <property type="project" value="TreeGrafter"/>
</dbReference>
<dbReference type="PANTHER" id="PTHR32063">
    <property type="match status" value="1"/>
</dbReference>
<dbReference type="Gene3D" id="3.30.70.1430">
    <property type="entry name" value="Multidrug efflux transporter AcrB pore domain"/>
    <property type="match status" value="2"/>
</dbReference>
<dbReference type="Gene3D" id="3.30.70.1440">
    <property type="entry name" value="Multidrug efflux transporter AcrB pore domain"/>
    <property type="match status" value="1"/>
</dbReference>
<dbReference type="SUPFAM" id="SSF82714">
    <property type="entry name" value="Multidrug efflux transporter AcrB TolC docking domain, DN and DC subdomains"/>
    <property type="match status" value="2"/>
</dbReference>
<feature type="transmembrane region" description="Helical" evidence="1">
    <location>
        <begin position="900"/>
        <end position="923"/>
    </location>
</feature>
<dbReference type="RefSeq" id="WP_171627354.1">
    <property type="nucleotide sequence ID" value="NZ_JABBPG010000008.1"/>
</dbReference>
<accession>A0A849VG97</accession>
<dbReference type="GO" id="GO:0042910">
    <property type="term" value="F:xenobiotic transmembrane transporter activity"/>
    <property type="evidence" value="ECO:0007669"/>
    <property type="project" value="TreeGrafter"/>
</dbReference>
<feature type="transmembrane region" description="Helical" evidence="1">
    <location>
        <begin position="353"/>
        <end position="372"/>
    </location>
</feature>
<keyword evidence="3" id="KW-1185">Reference proteome</keyword>
<dbReference type="Gene3D" id="3.30.2090.10">
    <property type="entry name" value="Multidrug efflux transporter AcrB TolC docking domain, DN and DC subdomains"/>
    <property type="match status" value="2"/>
</dbReference>
<keyword evidence="1" id="KW-0812">Transmembrane</keyword>
<evidence type="ECO:0000256" key="1">
    <source>
        <dbReference type="SAM" id="Phobius"/>
    </source>
</evidence>
<dbReference type="InterPro" id="IPR027463">
    <property type="entry name" value="AcrB_DN_DC_subdom"/>
</dbReference>
<feature type="transmembrane region" description="Helical" evidence="1">
    <location>
        <begin position="534"/>
        <end position="554"/>
    </location>
</feature>
<evidence type="ECO:0000313" key="2">
    <source>
        <dbReference type="EMBL" id="NOU52296.1"/>
    </source>
</evidence>
<dbReference type="InterPro" id="IPR001036">
    <property type="entry name" value="Acrflvin-R"/>
</dbReference>
<feature type="transmembrane region" description="Helical" evidence="1">
    <location>
        <begin position="328"/>
        <end position="347"/>
    </location>
</feature>
<dbReference type="PRINTS" id="PR00702">
    <property type="entry name" value="ACRIFLAVINRP"/>
</dbReference>
<dbReference type="AlphaFoldDB" id="A0A849VG97"/>
<reference evidence="2 3" key="1">
    <citation type="submission" date="2020-04" db="EMBL/GenBank/DDBJ databases">
        <title>Pseudoalteromonas caenipelagi sp. nov., isolated from a tidal flat.</title>
        <authorList>
            <person name="Park S."/>
            <person name="Yoon J.-H."/>
        </authorList>
    </citation>
    <scope>NUCLEOTIDE SEQUENCE [LARGE SCALE GENOMIC DNA]</scope>
    <source>
        <strain evidence="2 3">JBTF-M23</strain>
    </source>
</reference>
<dbReference type="Gene3D" id="3.30.70.1320">
    <property type="entry name" value="Multidrug efflux transporter AcrB pore domain like"/>
    <property type="match status" value="1"/>
</dbReference>
<dbReference type="EMBL" id="JABBPG010000008">
    <property type="protein sequence ID" value="NOU52296.1"/>
    <property type="molecule type" value="Genomic_DNA"/>
</dbReference>
<sequence length="1048" mass="115258">MIAFFARHPTAANLLMLIICIAGLSSLPQLKRETFPEFSSDKVLVSVIYPGASSTEVEQALCIVMEEAVDGLDGIKTLSCESREGIANLTVEAQHGVNVAMLLSDVKTQIDAIDNFPKQIESPIVRELGRDQHLISLAISADLPVYQLKLYAQQLKDKLKRQPGVDIVDIQGFSDQQIKIDLSLFKLREYGLSATDVVALLQRQNVKLPAGEMSNDGKTMLVSFDQQKVTAQSLQSLVIKSLKNGEQIYLRDVAQLSEGFELDEEQVLFDGKRVALLDIKKTKSQDAITLVEVVSQFVEQQKQQVPKGVTLTLTQNTAHIIEDRLAMLLNNGWQGFALVLLVMYLFFSFRYSFWVSMGLPVSFLGAFALMMLMGVSINMISMVALLMSIGILMDDAIVIAESIAAKVEQGDDLDADAIKGVLQVGAGVFSSFLTTIVVFIGLAFISGDIGKVLKDIPLVLIATIFVSVIEAFFILPNHLIHSLHKGKGNSQKAPHRLLAFIWKVKTRFTTSFEHFRQTTLVNAVHWCVQNRYQFIGATVMLFLVSISLIAGGIVKFKAFPQLEGDTLEMRLLMPPSTPLEQTMRVVDKYVDALGRVNTRLSEQEGEGRELVEHITVQYNRNSDAFEQGEHLATVRVDLLTAQQRNTRLAELIKIWRNEAGAIAGVQAISFKEPVLGPAGRAIEIRLHGEQLDTLMRSSAKLKRDLANYAGVSNVMDDLRHGKLRWQIKLQPGSLAQGIDGQSVANQLRSALFGQVADEVQRDNSSIELYVRLQEKDKSSIKSLLNFPITLNSGTQVPLASIAQLTLEQDVTRINRVDGQRTVTITADVDSLLTNTNEVMAQLQKRSIAPLLEAEQSLSVSYEGEIKTGSQTGKSMAGKFVLGLIGVFIILSFQFRSYFEPVMVMLAIPLALIGVVWGHFLLGYDLSMPSMIGFISLAGIVVNDSILLVAFIKDHQSDGIGLEQAAVLAAKARFRAIFITSATTIAGTLPLLLETSLQAQVVQPLVVSMVFGMALSTLLIVFVLPAIYVLLEDFNLTAKHHLQHGSPSV</sequence>
<feature type="transmembrane region" description="Helical" evidence="1">
    <location>
        <begin position="1004"/>
        <end position="1030"/>
    </location>
</feature>
<name>A0A849VG97_9GAMM</name>
<feature type="transmembrane region" description="Helical" evidence="1">
    <location>
        <begin position="456"/>
        <end position="475"/>
    </location>
</feature>
<dbReference type="Proteomes" id="UP000586305">
    <property type="component" value="Unassembled WGS sequence"/>
</dbReference>
<dbReference type="PANTHER" id="PTHR32063:SF33">
    <property type="entry name" value="RND SUPERFAMILY EFFLUX PUMP PERMEASE COMPONENT"/>
    <property type="match status" value="1"/>
</dbReference>
<gene>
    <name evidence="2" type="ORF">HG263_17340</name>
</gene>
<evidence type="ECO:0000313" key="3">
    <source>
        <dbReference type="Proteomes" id="UP000586305"/>
    </source>
</evidence>
<organism evidence="2 3">
    <name type="scientific">Pseudoalteromonas caenipelagi</name>
    <dbReference type="NCBI Taxonomy" id="2726988"/>
    <lineage>
        <taxon>Bacteria</taxon>
        <taxon>Pseudomonadati</taxon>
        <taxon>Pseudomonadota</taxon>
        <taxon>Gammaproteobacteria</taxon>
        <taxon>Alteromonadales</taxon>
        <taxon>Pseudoalteromonadaceae</taxon>
        <taxon>Pseudoalteromonas</taxon>
    </lineage>
</organism>
<dbReference type="Pfam" id="PF00873">
    <property type="entry name" value="ACR_tran"/>
    <property type="match status" value="1"/>
</dbReference>
<proteinExistence type="predicted"/>
<keyword evidence="1" id="KW-1133">Transmembrane helix</keyword>